<sequence>MAATTTNSAGPVEISIRQKLNAQLEPSELIIINDSWQHRHHAAMKAEGGGNGETHFSLQVVSDAFKGKNTMQRHRMIYSALSEELSQGLHALSIKTQTTEEVQNMQKP</sequence>
<comment type="similarity">
    <text evidence="1">Belongs to the BolA/IbaG family.</text>
</comment>
<dbReference type="EMBL" id="KN832970">
    <property type="protein sequence ID" value="KIM91864.1"/>
    <property type="molecule type" value="Genomic_DNA"/>
</dbReference>
<reference evidence="2 3" key="1">
    <citation type="submission" date="2014-04" db="EMBL/GenBank/DDBJ databases">
        <authorList>
            <consortium name="DOE Joint Genome Institute"/>
            <person name="Kuo A."/>
            <person name="Tarkka M."/>
            <person name="Buscot F."/>
            <person name="Kohler A."/>
            <person name="Nagy L.G."/>
            <person name="Floudas D."/>
            <person name="Copeland A."/>
            <person name="Barry K.W."/>
            <person name="Cichocki N."/>
            <person name="Veneault-Fourrey C."/>
            <person name="LaButti K."/>
            <person name="Lindquist E.A."/>
            <person name="Lipzen A."/>
            <person name="Lundell T."/>
            <person name="Morin E."/>
            <person name="Murat C."/>
            <person name="Sun H."/>
            <person name="Tunlid A."/>
            <person name="Henrissat B."/>
            <person name="Grigoriev I.V."/>
            <person name="Hibbett D.S."/>
            <person name="Martin F."/>
            <person name="Nordberg H.P."/>
            <person name="Cantor M.N."/>
            <person name="Hua S.X."/>
        </authorList>
    </citation>
    <scope>NUCLEOTIDE SEQUENCE [LARGE SCALE GENOMIC DNA]</scope>
    <source>
        <strain evidence="2 3">F 1598</strain>
    </source>
</reference>
<evidence type="ECO:0000256" key="1">
    <source>
        <dbReference type="RuleBase" id="RU003860"/>
    </source>
</evidence>
<dbReference type="Gene3D" id="3.30.300.90">
    <property type="entry name" value="BolA-like"/>
    <property type="match status" value="1"/>
</dbReference>
<dbReference type="STRING" id="765440.A0A0C3GJP6"/>
<keyword evidence="3" id="KW-1185">Reference proteome</keyword>
<reference evidence="3" key="2">
    <citation type="submission" date="2015-01" db="EMBL/GenBank/DDBJ databases">
        <title>Evolutionary Origins and Diversification of the Mycorrhizal Mutualists.</title>
        <authorList>
            <consortium name="DOE Joint Genome Institute"/>
            <consortium name="Mycorrhizal Genomics Consortium"/>
            <person name="Kohler A."/>
            <person name="Kuo A."/>
            <person name="Nagy L.G."/>
            <person name="Floudas D."/>
            <person name="Copeland A."/>
            <person name="Barry K.W."/>
            <person name="Cichocki N."/>
            <person name="Veneault-Fourrey C."/>
            <person name="LaButti K."/>
            <person name="Lindquist E.A."/>
            <person name="Lipzen A."/>
            <person name="Lundell T."/>
            <person name="Morin E."/>
            <person name="Murat C."/>
            <person name="Riley R."/>
            <person name="Ohm R."/>
            <person name="Sun H."/>
            <person name="Tunlid A."/>
            <person name="Henrissat B."/>
            <person name="Grigoriev I.V."/>
            <person name="Hibbett D.S."/>
            <person name="Martin F."/>
        </authorList>
    </citation>
    <scope>NUCLEOTIDE SEQUENCE [LARGE SCALE GENOMIC DNA]</scope>
    <source>
        <strain evidence="3">F 1598</strain>
    </source>
</reference>
<gene>
    <name evidence="2" type="ORF">PILCRDRAFT_809851</name>
</gene>
<accession>A0A0C3GJP6</accession>
<evidence type="ECO:0000313" key="2">
    <source>
        <dbReference type="EMBL" id="KIM91864.1"/>
    </source>
</evidence>
<dbReference type="InterPro" id="IPR002634">
    <property type="entry name" value="BolA"/>
</dbReference>
<dbReference type="AlphaFoldDB" id="A0A0C3GJP6"/>
<dbReference type="SUPFAM" id="SSF82657">
    <property type="entry name" value="BolA-like"/>
    <property type="match status" value="1"/>
</dbReference>
<evidence type="ECO:0008006" key="4">
    <source>
        <dbReference type="Google" id="ProtNLM"/>
    </source>
</evidence>
<dbReference type="HOGENOM" id="CLU_109462_2_0_1"/>
<dbReference type="PANTHER" id="PTHR46230">
    <property type="match status" value="1"/>
</dbReference>
<dbReference type="OrthoDB" id="411584at2759"/>
<dbReference type="Proteomes" id="UP000054166">
    <property type="component" value="Unassembled WGS sequence"/>
</dbReference>
<organism evidence="2 3">
    <name type="scientific">Piloderma croceum (strain F 1598)</name>
    <dbReference type="NCBI Taxonomy" id="765440"/>
    <lineage>
        <taxon>Eukaryota</taxon>
        <taxon>Fungi</taxon>
        <taxon>Dikarya</taxon>
        <taxon>Basidiomycota</taxon>
        <taxon>Agaricomycotina</taxon>
        <taxon>Agaricomycetes</taxon>
        <taxon>Agaricomycetidae</taxon>
        <taxon>Atheliales</taxon>
        <taxon>Atheliaceae</taxon>
        <taxon>Piloderma</taxon>
    </lineage>
</organism>
<dbReference type="PIRSF" id="PIRSF003113">
    <property type="entry name" value="BolA"/>
    <property type="match status" value="1"/>
</dbReference>
<dbReference type="PANTHER" id="PTHR46230:SF7">
    <property type="entry name" value="BOLA-LIKE PROTEIN 1"/>
    <property type="match status" value="1"/>
</dbReference>
<dbReference type="InParanoid" id="A0A0C3GJP6"/>
<dbReference type="GO" id="GO:0005759">
    <property type="term" value="C:mitochondrial matrix"/>
    <property type="evidence" value="ECO:0007669"/>
    <property type="project" value="TreeGrafter"/>
</dbReference>
<dbReference type="GO" id="GO:0044572">
    <property type="term" value="P:[4Fe-4S] cluster assembly"/>
    <property type="evidence" value="ECO:0007669"/>
    <property type="project" value="TreeGrafter"/>
</dbReference>
<dbReference type="Pfam" id="PF01722">
    <property type="entry name" value="BolA"/>
    <property type="match status" value="1"/>
</dbReference>
<proteinExistence type="inferred from homology"/>
<name>A0A0C3GJP6_PILCF</name>
<dbReference type="FunCoup" id="A0A0C3GJP6">
    <property type="interactions" value="36"/>
</dbReference>
<dbReference type="InterPro" id="IPR036065">
    <property type="entry name" value="BolA-like_sf"/>
</dbReference>
<evidence type="ECO:0000313" key="3">
    <source>
        <dbReference type="Proteomes" id="UP000054166"/>
    </source>
</evidence>
<protein>
    <recommendedName>
        <fullName evidence="4">Bola-like protein</fullName>
    </recommendedName>
</protein>